<dbReference type="SMART" id="SM00867">
    <property type="entry name" value="YceI"/>
    <property type="match status" value="1"/>
</dbReference>
<evidence type="ECO:0000313" key="3">
    <source>
        <dbReference type="Proteomes" id="UP001304671"/>
    </source>
</evidence>
<dbReference type="Gene3D" id="2.40.128.110">
    <property type="entry name" value="Lipid/polyisoprenoid-binding, YceI-like"/>
    <property type="match status" value="1"/>
</dbReference>
<dbReference type="PANTHER" id="PTHR34406:SF1">
    <property type="entry name" value="PROTEIN YCEI"/>
    <property type="match status" value="1"/>
</dbReference>
<organism evidence="2 3">
    <name type="scientific">Arcicella aquatica</name>
    <dbReference type="NCBI Taxonomy" id="217141"/>
    <lineage>
        <taxon>Bacteria</taxon>
        <taxon>Pseudomonadati</taxon>
        <taxon>Bacteroidota</taxon>
        <taxon>Cytophagia</taxon>
        <taxon>Cytophagales</taxon>
        <taxon>Flectobacillaceae</taxon>
        <taxon>Arcicella</taxon>
    </lineage>
</organism>
<dbReference type="Proteomes" id="UP001304671">
    <property type="component" value="Unassembled WGS sequence"/>
</dbReference>
<feature type="domain" description="Lipid/polyisoprenoid-binding YceI-like" evidence="1">
    <location>
        <begin position="5"/>
        <end position="173"/>
    </location>
</feature>
<protein>
    <submittedName>
        <fullName evidence="2">YceI family protein</fullName>
    </submittedName>
</protein>
<evidence type="ECO:0000259" key="1">
    <source>
        <dbReference type="SMART" id="SM00867"/>
    </source>
</evidence>
<comment type="caution">
    <text evidence="2">The sequence shown here is derived from an EMBL/GenBank/DDBJ whole genome shotgun (WGS) entry which is preliminary data.</text>
</comment>
<dbReference type="PANTHER" id="PTHR34406">
    <property type="entry name" value="PROTEIN YCEI"/>
    <property type="match status" value="1"/>
</dbReference>
<dbReference type="RefSeq" id="WP_323253112.1">
    <property type="nucleotide sequence ID" value="NZ_JAYFUL010000057.1"/>
</dbReference>
<proteinExistence type="predicted"/>
<name>A0ABU5QTS6_9BACT</name>
<dbReference type="SUPFAM" id="SSF101874">
    <property type="entry name" value="YceI-like"/>
    <property type="match status" value="1"/>
</dbReference>
<reference evidence="2 3" key="1">
    <citation type="submission" date="2023-12" db="EMBL/GenBank/DDBJ databases">
        <title>Novel species of the genus Arcicella isolated from rivers.</title>
        <authorList>
            <person name="Lu H."/>
        </authorList>
    </citation>
    <scope>NUCLEOTIDE SEQUENCE [LARGE SCALE GENOMIC DNA]</scope>
    <source>
        <strain evidence="2 3">LMG 21963</strain>
    </source>
</reference>
<accession>A0ABU5QTS6</accession>
<dbReference type="Pfam" id="PF04264">
    <property type="entry name" value="YceI"/>
    <property type="match status" value="1"/>
</dbReference>
<dbReference type="InterPro" id="IPR007372">
    <property type="entry name" value="Lipid/polyisoprenoid-bd_YceI"/>
</dbReference>
<keyword evidence="3" id="KW-1185">Reference proteome</keyword>
<gene>
    <name evidence="2" type="ORF">VB264_22155</name>
</gene>
<dbReference type="InterPro" id="IPR036761">
    <property type="entry name" value="TTHA0802/YceI-like_sf"/>
</dbReference>
<evidence type="ECO:0000313" key="2">
    <source>
        <dbReference type="EMBL" id="MEA5260517.1"/>
    </source>
</evidence>
<dbReference type="EMBL" id="JAYFUL010000057">
    <property type="protein sequence ID" value="MEA5260517.1"/>
    <property type="molecule type" value="Genomic_DNA"/>
</dbReference>
<sequence length="176" mass="19308">MSTTIWAIDPSHSEVQFKVKHLVITTVTGHFKEFSGTVEAGDDFEDAKISFEAKVDSISTNSEQRDGHLKSADFFEVEKYPTLSFTSTKFTKKDDGEFELVGDLTIKGVTNPVKLSVEYGGTATDPWGNVKAGFELTAKINRKDFGLTWNAPTEAGGVLVSEEVKLIANIQLLKQA</sequence>